<gene>
    <name evidence="2" type="ORF">B0H16DRAFT_1901617</name>
</gene>
<evidence type="ECO:0000256" key="1">
    <source>
        <dbReference type="SAM" id="MobiDB-lite"/>
    </source>
</evidence>
<feature type="compositionally biased region" description="Basic and acidic residues" evidence="1">
    <location>
        <begin position="168"/>
        <end position="179"/>
    </location>
</feature>
<feature type="compositionally biased region" description="Low complexity" evidence="1">
    <location>
        <begin position="182"/>
        <end position="191"/>
    </location>
</feature>
<feature type="region of interest" description="Disordered" evidence="1">
    <location>
        <begin position="213"/>
        <end position="241"/>
    </location>
</feature>
<accession>A0AAD7GWF8</accession>
<evidence type="ECO:0000313" key="3">
    <source>
        <dbReference type="Proteomes" id="UP001215598"/>
    </source>
</evidence>
<comment type="caution">
    <text evidence="2">The sequence shown here is derived from an EMBL/GenBank/DDBJ whole genome shotgun (WGS) entry which is preliminary data.</text>
</comment>
<feature type="region of interest" description="Disordered" evidence="1">
    <location>
        <begin position="154"/>
        <end position="198"/>
    </location>
</feature>
<name>A0AAD7GWF8_9AGAR</name>
<reference evidence="2" key="1">
    <citation type="submission" date="2023-03" db="EMBL/GenBank/DDBJ databases">
        <title>Massive genome expansion in bonnet fungi (Mycena s.s.) driven by repeated elements and novel gene families across ecological guilds.</title>
        <authorList>
            <consortium name="Lawrence Berkeley National Laboratory"/>
            <person name="Harder C.B."/>
            <person name="Miyauchi S."/>
            <person name="Viragh M."/>
            <person name="Kuo A."/>
            <person name="Thoen E."/>
            <person name="Andreopoulos B."/>
            <person name="Lu D."/>
            <person name="Skrede I."/>
            <person name="Drula E."/>
            <person name="Henrissat B."/>
            <person name="Morin E."/>
            <person name="Kohler A."/>
            <person name="Barry K."/>
            <person name="LaButti K."/>
            <person name="Morin E."/>
            <person name="Salamov A."/>
            <person name="Lipzen A."/>
            <person name="Mereny Z."/>
            <person name="Hegedus B."/>
            <person name="Baldrian P."/>
            <person name="Stursova M."/>
            <person name="Weitz H."/>
            <person name="Taylor A."/>
            <person name="Grigoriev I.V."/>
            <person name="Nagy L.G."/>
            <person name="Martin F."/>
            <person name="Kauserud H."/>
        </authorList>
    </citation>
    <scope>NUCLEOTIDE SEQUENCE</scope>
    <source>
        <strain evidence="2">CBHHK182m</strain>
    </source>
</reference>
<evidence type="ECO:0000313" key="2">
    <source>
        <dbReference type="EMBL" id="KAJ7706543.1"/>
    </source>
</evidence>
<dbReference type="Proteomes" id="UP001215598">
    <property type="component" value="Unassembled WGS sequence"/>
</dbReference>
<organism evidence="2 3">
    <name type="scientific">Mycena metata</name>
    <dbReference type="NCBI Taxonomy" id="1033252"/>
    <lineage>
        <taxon>Eukaryota</taxon>
        <taxon>Fungi</taxon>
        <taxon>Dikarya</taxon>
        <taxon>Basidiomycota</taxon>
        <taxon>Agaricomycotina</taxon>
        <taxon>Agaricomycetes</taxon>
        <taxon>Agaricomycetidae</taxon>
        <taxon>Agaricales</taxon>
        <taxon>Marasmiineae</taxon>
        <taxon>Mycenaceae</taxon>
        <taxon>Mycena</taxon>
    </lineage>
</organism>
<dbReference type="EMBL" id="JARKIB010000458">
    <property type="protein sequence ID" value="KAJ7706543.1"/>
    <property type="molecule type" value="Genomic_DNA"/>
</dbReference>
<proteinExistence type="predicted"/>
<dbReference type="AlphaFoldDB" id="A0AAD7GWF8"/>
<feature type="compositionally biased region" description="Low complexity" evidence="1">
    <location>
        <begin position="213"/>
        <end position="225"/>
    </location>
</feature>
<sequence>MRSSGGFQPNGLSAAHPFAASCLWQAVCGCRTWWGLIAPHVCARRMPVFPRPRRAFICTTYFSPLLPPVALPSINSSTLYFINSFRSPSQVFSTNSDPTGLGKSLLVAPNIADFAWTPEQVWDAGLVDTYDAIWRGWRLRSAWFCAPHPASFPPSLTPTQNPGRRSCLWHDHERPEGRRRSAPAALPRPSSECGDGGRGTVTSCSIPASFSSLYSPSASSSFSTIPLPPCTFPPSTKIPRR</sequence>
<keyword evidence="3" id="KW-1185">Reference proteome</keyword>
<protein>
    <submittedName>
        <fullName evidence="2">Uncharacterized protein</fullName>
    </submittedName>
</protein>
<dbReference type="PROSITE" id="PS51257">
    <property type="entry name" value="PROKAR_LIPOPROTEIN"/>
    <property type="match status" value="1"/>
</dbReference>